<sequence>MRVSIEIEDDSNQDEIEREYRVEMFSNQDLQASEVLVIAAEAASKMYKLKTAAERAAEAERMLESITGRTPSEDKGKGKKDG</sequence>
<gene>
    <name evidence="2" type="primary">78</name>
    <name evidence="2" type="ORF">SEA_NIMI13_78</name>
</gene>
<dbReference type="EMBL" id="MK494121">
    <property type="protein sequence ID" value="QBP31853.1"/>
    <property type="molecule type" value="Genomic_DNA"/>
</dbReference>
<feature type="region of interest" description="Disordered" evidence="1">
    <location>
        <begin position="62"/>
        <end position="82"/>
    </location>
</feature>
<evidence type="ECO:0000313" key="2">
    <source>
        <dbReference type="EMBL" id="QBP31853.1"/>
    </source>
</evidence>
<organism evidence="2 3">
    <name type="scientific">Gordonia phage Nimi13</name>
    <dbReference type="NCBI Taxonomy" id="2517933"/>
    <lineage>
        <taxon>Viruses</taxon>
        <taxon>Duplodnaviria</taxon>
        <taxon>Heunggongvirae</taxon>
        <taxon>Uroviricota</taxon>
        <taxon>Caudoviricetes</taxon>
        <taxon>Woesvirus</taxon>
        <taxon>Woesvirus woes</taxon>
    </lineage>
</organism>
<accession>A0A482JDX1</accession>
<dbReference type="Proteomes" id="UP000295461">
    <property type="component" value="Segment"/>
</dbReference>
<feature type="compositionally biased region" description="Basic and acidic residues" evidence="1">
    <location>
        <begin position="71"/>
        <end position="82"/>
    </location>
</feature>
<reference evidence="2 3" key="1">
    <citation type="submission" date="2019-02" db="EMBL/GenBank/DDBJ databases">
        <authorList>
            <person name="Chmielewski D.G."/>
            <person name="Klyczek K."/>
            <person name="Garlena R.A."/>
            <person name="Russell D.A."/>
            <person name="Pope W.H."/>
            <person name="Jacobs-Sera D."/>
            <person name="Hatfull G.F."/>
        </authorList>
    </citation>
    <scope>NUCLEOTIDE SEQUENCE [LARGE SCALE GENOMIC DNA]</scope>
</reference>
<name>A0A482JDX1_9CAUD</name>
<evidence type="ECO:0000256" key="1">
    <source>
        <dbReference type="SAM" id="MobiDB-lite"/>
    </source>
</evidence>
<proteinExistence type="predicted"/>
<protein>
    <submittedName>
        <fullName evidence="2">Uncharacterized protein</fullName>
    </submittedName>
</protein>
<evidence type="ECO:0000313" key="3">
    <source>
        <dbReference type="Proteomes" id="UP000295461"/>
    </source>
</evidence>